<reference evidence="3" key="1">
    <citation type="journal article" date="2019" name="Int. J. Syst. Evol. Microbiol.">
        <title>The Global Catalogue of Microorganisms (GCM) 10K type strain sequencing project: providing services to taxonomists for standard genome sequencing and annotation.</title>
        <authorList>
            <consortium name="The Broad Institute Genomics Platform"/>
            <consortium name="The Broad Institute Genome Sequencing Center for Infectious Disease"/>
            <person name="Wu L."/>
            <person name="Ma J."/>
        </authorList>
    </citation>
    <scope>NUCLEOTIDE SEQUENCE [LARGE SCALE GENOMIC DNA]</scope>
    <source>
        <strain evidence="3">JCM 17688</strain>
    </source>
</reference>
<dbReference type="InterPro" id="IPR005801">
    <property type="entry name" value="ADC_synthase"/>
</dbReference>
<gene>
    <name evidence="2" type="ORF">GCM10023147_12550</name>
</gene>
<dbReference type="PANTHER" id="PTHR42839:SF2">
    <property type="entry name" value="ISOCHORISMATE SYNTHASE ENTC"/>
    <property type="match status" value="1"/>
</dbReference>
<proteinExistence type="predicted"/>
<evidence type="ECO:0000313" key="3">
    <source>
        <dbReference type="Proteomes" id="UP001500635"/>
    </source>
</evidence>
<dbReference type="Proteomes" id="UP001500635">
    <property type="component" value="Unassembled WGS sequence"/>
</dbReference>
<evidence type="ECO:0000313" key="2">
    <source>
        <dbReference type="EMBL" id="GAA4387733.1"/>
    </source>
</evidence>
<feature type="domain" description="Chorismate-utilising enzyme C-terminal" evidence="1">
    <location>
        <begin position="93"/>
        <end position="344"/>
    </location>
</feature>
<dbReference type="EMBL" id="BAABFR010000013">
    <property type="protein sequence ID" value="GAA4387733.1"/>
    <property type="molecule type" value="Genomic_DNA"/>
</dbReference>
<dbReference type="Gene3D" id="3.60.120.10">
    <property type="entry name" value="Anthranilate synthase"/>
    <property type="match status" value="1"/>
</dbReference>
<dbReference type="RefSeq" id="WP_344992476.1">
    <property type="nucleotide sequence ID" value="NZ_BAABFR010000013.1"/>
</dbReference>
<comment type="caution">
    <text evidence="2">The sequence shown here is derived from an EMBL/GenBank/DDBJ whole genome shotgun (WGS) entry which is preliminary data.</text>
</comment>
<dbReference type="PANTHER" id="PTHR42839">
    <property type="entry name" value="ISOCHORISMATE SYNTHASE ENTC"/>
    <property type="match status" value="1"/>
</dbReference>
<protein>
    <submittedName>
        <fullName evidence="2">Isochorismate synthase</fullName>
    </submittedName>
</protein>
<name>A0ABP8JAG1_9ACTN</name>
<keyword evidence="3" id="KW-1185">Reference proteome</keyword>
<sequence length="359" mass="37235">MTAGGPHFLLAGSGAELTARGAVAAFTEPAAAAAALRRGRHRIVVGAMPFDLGEPAALVVPESVEALTVPCGAATGRCGLPALEFAAECPVIDDYLARVREVIRRIETGELERAVLARVIEFAAAEPVDAIGLARHLARRDIGGNAFHVDLGPAGPAHTDRVLVGSSHEVLVHRRGDTVVCHPWTCVDAHPDGLLDPPDELDRHAAVVDAVATVLGPLCTELEVPQGSSVACAGDGRRLSTVVTGRIRDAETSALDLALALHPTPAVCGSPKAAATRAIAEVEGQRGFFAGLVGWTDMYGDGHWRVASRCAELGADRKSLRAWAGCGVVAGSNPALELAETADKLRTVLGPFRILATTG</sequence>
<dbReference type="Pfam" id="PF00425">
    <property type="entry name" value="Chorismate_bind"/>
    <property type="match status" value="1"/>
</dbReference>
<evidence type="ECO:0000259" key="1">
    <source>
        <dbReference type="Pfam" id="PF00425"/>
    </source>
</evidence>
<dbReference type="InterPro" id="IPR015890">
    <property type="entry name" value="Chorismate_C"/>
</dbReference>
<accession>A0ABP8JAG1</accession>
<organism evidence="2 3">
    <name type="scientific">Tsukamurella soli</name>
    <dbReference type="NCBI Taxonomy" id="644556"/>
    <lineage>
        <taxon>Bacteria</taxon>
        <taxon>Bacillati</taxon>
        <taxon>Actinomycetota</taxon>
        <taxon>Actinomycetes</taxon>
        <taxon>Mycobacteriales</taxon>
        <taxon>Tsukamurellaceae</taxon>
        <taxon>Tsukamurella</taxon>
    </lineage>
</organism>
<dbReference type="SUPFAM" id="SSF56322">
    <property type="entry name" value="ADC synthase"/>
    <property type="match status" value="1"/>
</dbReference>